<comment type="caution">
    <text evidence="8">The sequence shown here is derived from an EMBL/GenBank/DDBJ whole genome shotgun (WGS) entry which is preliminary data.</text>
</comment>
<dbReference type="AlphaFoldDB" id="A0A0W8FI74"/>
<dbReference type="Gene3D" id="3.10.580.10">
    <property type="entry name" value="CBS-domain"/>
    <property type="match status" value="1"/>
</dbReference>
<evidence type="ECO:0000256" key="1">
    <source>
        <dbReference type="ARBA" id="ARBA00005417"/>
    </source>
</evidence>
<keyword evidence="3" id="KW-0547">Nucleotide-binding</keyword>
<dbReference type="SMART" id="SM00116">
    <property type="entry name" value="CBS"/>
    <property type="match status" value="2"/>
</dbReference>
<evidence type="ECO:0000256" key="5">
    <source>
        <dbReference type="ARBA" id="ARBA00022970"/>
    </source>
</evidence>
<dbReference type="InterPro" id="IPR017871">
    <property type="entry name" value="ABC_transporter-like_CS"/>
</dbReference>
<keyword evidence="5" id="KW-0029">Amino-acid transport</keyword>
<dbReference type="Pfam" id="PF00571">
    <property type="entry name" value="CBS"/>
    <property type="match status" value="2"/>
</dbReference>
<dbReference type="PANTHER" id="PTHR43869">
    <property type="entry name" value="GLYCINE BETAINE/PROLINE BETAINE TRANSPORT SYSTEM ATP-BINDING PROTEIN PROV"/>
    <property type="match status" value="1"/>
</dbReference>
<dbReference type="GO" id="GO:0016887">
    <property type="term" value="F:ATP hydrolysis activity"/>
    <property type="evidence" value="ECO:0007669"/>
    <property type="project" value="InterPro"/>
</dbReference>
<dbReference type="InterPro" id="IPR046342">
    <property type="entry name" value="CBS_dom_sf"/>
</dbReference>
<accession>A0A0W8FI74</accession>
<dbReference type="Pfam" id="PF00005">
    <property type="entry name" value="ABC_tran"/>
    <property type="match status" value="1"/>
</dbReference>
<dbReference type="SUPFAM" id="SSF52540">
    <property type="entry name" value="P-loop containing nucleoside triphosphate hydrolases"/>
    <property type="match status" value="1"/>
</dbReference>
<dbReference type="GO" id="GO:0031460">
    <property type="term" value="P:glycine betaine transport"/>
    <property type="evidence" value="ECO:0007669"/>
    <property type="project" value="InterPro"/>
</dbReference>
<dbReference type="CDD" id="cd03294">
    <property type="entry name" value="ABC_Pro_Gly_Betaine"/>
    <property type="match status" value="1"/>
</dbReference>
<dbReference type="PROSITE" id="PS00211">
    <property type="entry name" value="ABC_TRANSPORTER_1"/>
    <property type="match status" value="1"/>
</dbReference>
<dbReference type="GO" id="GO:0006865">
    <property type="term" value="P:amino acid transport"/>
    <property type="evidence" value="ECO:0007669"/>
    <property type="project" value="UniProtKB-KW"/>
</dbReference>
<dbReference type="FunFam" id="3.40.50.300:FF:000201">
    <property type="entry name" value="Glycine betaine/L-proline ABC transporter ATP-binding protein"/>
    <property type="match status" value="1"/>
</dbReference>
<evidence type="ECO:0000313" key="8">
    <source>
        <dbReference type="EMBL" id="KUG20567.1"/>
    </source>
</evidence>
<dbReference type="GO" id="GO:0005524">
    <property type="term" value="F:ATP binding"/>
    <property type="evidence" value="ECO:0007669"/>
    <property type="project" value="UniProtKB-KW"/>
</dbReference>
<sequence>MECYEEPNVKIQVEHLSKIFGQKTDEAVRLLSSGCSKKEILEKTGQTIGLNNVSFEVCQGEIFVLMGLSGCGKSTLLRCINRLIEPTGGRLSIDGKDVISMDAERLRTLRRRTLGMIFQSFALLPHRTILDNVAFGLEIQGVPREERHKKAEEALQLVGLEGYETSMPQQLSGGMKQRVGLARALASDPDILLMDEPFSALDPLIRRDMQNELLDLHQRLGKTIIFVTHDLDEALKLGDRIALMKDGEIVQVGTAEEILMNPTNEYVEKFVADVDMAKVLTAADVMKRPEPTVSCEAGPRVALRLMEEHGISSLFVVTRQRTLRGLVMIDDVVRALKQSSKTLEGIIIADTPVVQTDTPVTEIISVCADSRYPIGVTDADGKFRGIIVRGSILAALARKGGDLPVA</sequence>
<evidence type="ECO:0000259" key="6">
    <source>
        <dbReference type="PROSITE" id="PS50893"/>
    </source>
</evidence>
<dbReference type="EMBL" id="LNQE01001174">
    <property type="protein sequence ID" value="KUG20567.1"/>
    <property type="molecule type" value="Genomic_DNA"/>
</dbReference>
<dbReference type="EC" id="3.6.3.32" evidence="8"/>
<dbReference type="InterPro" id="IPR003593">
    <property type="entry name" value="AAA+_ATPase"/>
</dbReference>
<dbReference type="GO" id="GO:0016020">
    <property type="term" value="C:membrane"/>
    <property type="evidence" value="ECO:0007669"/>
    <property type="project" value="InterPro"/>
</dbReference>
<dbReference type="SMART" id="SM00382">
    <property type="entry name" value="AAA"/>
    <property type="match status" value="1"/>
</dbReference>
<dbReference type="InterPro" id="IPR000644">
    <property type="entry name" value="CBS_dom"/>
</dbReference>
<dbReference type="NCBIfam" id="TIGR01186">
    <property type="entry name" value="proV"/>
    <property type="match status" value="1"/>
</dbReference>
<keyword evidence="8" id="KW-0378">Hydrolase</keyword>
<dbReference type="InterPro" id="IPR051921">
    <property type="entry name" value="ABC_osmolyte_uptake_ATP-bind"/>
</dbReference>
<dbReference type="InterPro" id="IPR005892">
    <property type="entry name" value="Gly-betaine_transp_ATP-bd"/>
</dbReference>
<dbReference type="PROSITE" id="PS50893">
    <property type="entry name" value="ABC_TRANSPORTER_2"/>
    <property type="match status" value="1"/>
</dbReference>
<feature type="domain" description="CBS" evidence="7">
    <location>
        <begin position="286"/>
        <end position="342"/>
    </location>
</feature>
<evidence type="ECO:0000256" key="2">
    <source>
        <dbReference type="ARBA" id="ARBA00022448"/>
    </source>
</evidence>
<dbReference type="InterPro" id="IPR027417">
    <property type="entry name" value="P-loop_NTPase"/>
</dbReference>
<proteinExistence type="inferred from homology"/>
<feature type="domain" description="ABC transporter" evidence="6">
    <location>
        <begin position="11"/>
        <end position="271"/>
    </location>
</feature>
<dbReference type="PANTHER" id="PTHR43869:SF1">
    <property type="entry name" value="GLYCINE BETAINE_PROLINE BETAINE TRANSPORT SYSTEM ATP-BINDING PROTEIN PROV"/>
    <property type="match status" value="1"/>
</dbReference>
<evidence type="ECO:0000256" key="3">
    <source>
        <dbReference type="ARBA" id="ARBA00022741"/>
    </source>
</evidence>
<gene>
    <name evidence="8" type="ORF">ASZ90_009695</name>
</gene>
<dbReference type="InterPro" id="IPR003439">
    <property type="entry name" value="ABC_transporter-like_ATP-bd"/>
</dbReference>
<keyword evidence="2" id="KW-0813">Transport</keyword>
<dbReference type="Gene3D" id="3.40.50.300">
    <property type="entry name" value="P-loop containing nucleotide triphosphate hydrolases"/>
    <property type="match status" value="1"/>
</dbReference>
<reference evidence="8" key="1">
    <citation type="journal article" date="2015" name="Proc. Natl. Acad. Sci. U.S.A.">
        <title>Networks of energetic and metabolic interactions define dynamics in microbial communities.</title>
        <authorList>
            <person name="Embree M."/>
            <person name="Liu J.K."/>
            <person name="Al-Bassam M.M."/>
            <person name="Zengler K."/>
        </authorList>
    </citation>
    <scope>NUCLEOTIDE SEQUENCE</scope>
</reference>
<name>A0A0W8FI74_9ZZZZ</name>
<dbReference type="SUPFAM" id="SSF54631">
    <property type="entry name" value="CBS-domain pair"/>
    <property type="match status" value="1"/>
</dbReference>
<evidence type="ECO:0000256" key="4">
    <source>
        <dbReference type="ARBA" id="ARBA00022840"/>
    </source>
</evidence>
<evidence type="ECO:0000259" key="7">
    <source>
        <dbReference type="PROSITE" id="PS51371"/>
    </source>
</evidence>
<dbReference type="GO" id="GO:0006950">
    <property type="term" value="P:response to stress"/>
    <property type="evidence" value="ECO:0007669"/>
    <property type="project" value="UniProtKB-ARBA"/>
</dbReference>
<organism evidence="8">
    <name type="scientific">hydrocarbon metagenome</name>
    <dbReference type="NCBI Taxonomy" id="938273"/>
    <lineage>
        <taxon>unclassified sequences</taxon>
        <taxon>metagenomes</taxon>
        <taxon>ecological metagenomes</taxon>
    </lineage>
</organism>
<keyword evidence="4 8" id="KW-0067">ATP-binding</keyword>
<comment type="similarity">
    <text evidence="1">Belongs to the ABC transporter superfamily.</text>
</comment>
<dbReference type="PROSITE" id="PS51371">
    <property type="entry name" value="CBS"/>
    <property type="match status" value="1"/>
</dbReference>
<protein>
    <submittedName>
        <fullName evidence="8">Glycine betaine abc transport system, atp-binding protein opuaa</fullName>
        <ecNumber evidence="8">3.6.3.32</ecNumber>
    </submittedName>
</protein>